<dbReference type="InterPro" id="IPR003594">
    <property type="entry name" value="HATPase_dom"/>
</dbReference>
<dbReference type="SMART" id="SM00387">
    <property type="entry name" value="HATPase_c"/>
    <property type="match status" value="1"/>
</dbReference>
<keyword evidence="10" id="KW-1133">Transmembrane helix</keyword>
<dbReference type="eggNOG" id="COG5002">
    <property type="taxonomic scope" value="Bacteria"/>
</dbReference>
<comment type="caution">
    <text evidence="14">The sequence shown here is derived from an EMBL/GenBank/DDBJ whole genome shotgun (WGS) entry which is preliminary data.</text>
</comment>
<dbReference type="EMBL" id="BAVS01000030">
    <property type="protein sequence ID" value="GAE94760.1"/>
    <property type="molecule type" value="Genomic_DNA"/>
</dbReference>
<dbReference type="SUPFAM" id="SSF55874">
    <property type="entry name" value="ATPase domain of HSP90 chaperone/DNA topoisomerase II/histidine kinase"/>
    <property type="match status" value="1"/>
</dbReference>
<dbReference type="InterPro" id="IPR036890">
    <property type="entry name" value="HATPase_C_sf"/>
</dbReference>
<keyword evidence="12" id="KW-0472">Membrane</keyword>
<evidence type="ECO:0000256" key="6">
    <source>
        <dbReference type="ARBA" id="ARBA00022692"/>
    </source>
</evidence>
<protein>
    <recommendedName>
        <fullName evidence="3">histidine kinase</fullName>
        <ecNumber evidence="3">2.7.13.3</ecNumber>
    </recommendedName>
</protein>
<dbReference type="EC" id="2.7.13.3" evidence="3"/>
<gene>
    <name evidence="14" type="ORF">JCM21714_3949</name>
</gene>
<dbReference type="STRING" id="1298598.JCM21714_3949"/>
<evidence type="ECO:0000259" key="13">
    <source>
        <dbReference type="PROSITE" id="PS50109"/>
    </source>
</evidence>
<evidence type="ECO:0000256" key="8">
    <source>
        <dbReference type="ARBA" id="ARBA00022777"/>
    </source>
</evidence>
<keyword evidence="11" id="KW-0902">Two-component regulatory system</keyword>
<evidence type="ECO:0000313" key="15">
    <source>
        <dbReference type="Proteomes" id="UP000019102"/>
    </source>
</evidence>
<dbReference type="InterPro" id="IPR050351">
    <property type="entry name" value="BphY/WalK/GraS-like"/>
</dbReference>
<dbReference type="InterPro" id="IPR004358">
    <property type="entry name" value="Sig_transdc_His_kin-like_C"/>
</dbReference>
<keyword evidence="9" id="KW-0067">ATP-binding</keyword>
<comment type="subcellular location">
    <subcellularLocation>
        <location evidence="2">Membrane</location>
    </subcellularLocation>
</comment>
<dbReference type="Proteomes" id="UP000019102">
    <property type="component" value="Unassembled WGS sequence"/>
</dbReference>
<dbReference type="Pfam" id="PF02518">
    <property type="entry name" value="HATPase_c"/>
    <property type="match status" value="1"/>
</dbReference>
<evidence type="ECO:0000256" key="5">
    <source>
        <dbReference type="ARBA" id="ARBA00022679"/>
    </source>
</evidence>
<dbReference type="GO" id="GO:0004721">
    <property type="term" value="F:phosphoprotein phosphatase activity"/>
    <property type="evidence" value="ECO:0007669"/>
    <property type="project" value="TreeGrafter"/>
</dbReference>
<dbReference type="GO" id="GO:0000155">
    <property type="term" value="F:phosphorelay sensor kinase activity"/>
    <property type="evidence" value="ECO:0007669"/>
    <property type="project" value="TreeGrafter"/>
</dbReference>
<evidence type="ECO:0000256" key="2">
    <source>
        <dbReference type="ARBA" id="ARBA00004370"/>
    </source>
</evidence>
<dbReference type="AlphaFoldDB" id="W4VMV7"/>
<evidence type="ECO:0000313" key="14">
    <source>
        <dbReference type="EMBL" id="GAE94760.1"/>
    </source>
</evidence>
<dbReference type="GO" id="GO:0005886">
    <property type="term" value="C:plasma membrane"/>
    <property type="evidence" value="ECO:0007669"/>
    <property type="project" value="TreeGrafter"/>
</dbReference>
<dbReference type="FunFam" id="3.30.565.10:FF:000013">
    <property type="entry name" value="Two-component sensor histidine kinase"/>
    <property type="match status" value="1"/>
</dbReference>
<keyword evidence="7" id="KW-0547">Nucleotide-binding</keyword>
<dbReference type="Gene3D" id="3.30.565.10">
    <property type="entry name" value="Histidine kinase-like ATPase, C-terminal domain"/>
    <property type="match status" value="1"/>
</dbReference>
<dbReference type="PANTHER" id="PTHR45453:SF1">
    <property type="entry name" value="PHOSPHATE REGULON SENSOR PROTEIN PHOR"/>
    <property type="match status" value="1"/>
</dbReference>
<evidence type="ECO:0000256" key="9">
    <source>
        <dbReference type="ARBA" id="ARBA00022840"/>
    </source>
</evidence>
<comment type="catalytic activity">
    <reaction evidence="1">
        <text>ATP + protein L-histidine = ADP + protein N-phospho-L-histidine.</text>
        <dbReference type="EC" id="2.7.13.3"/>
    </reaction>
</comment>
<accession>W4VMV7</accession>
<sequence>MLNQLAVQSRVQLEEADMEFRLFSFVANPPIVVGEGGKLARVFENLIQNAIRYGNDGKYLDVKLHETEKTIEIEIINYGRQAIPPLELPHIFERFYRVEKSRSHFTGGSGLGLTISKSIIELHGGKIDAMSIPGRTVFMITLLKPVHRHNS</sequence>
<feature type="domain" description="Histidine kinase" evidence="13">
    <location>
        <begin position="1"/>
        <end position="146"/>
    </location>
</feature>
<evidence type="ECO:0000256" key="11">
    <source>
        <dbReference type="ARBA" id="ARBA00023012"/>
    </source>
</evidence>
<dbReference type="GO" id="GO:0016036">
    <property type="term" value="P:cellular response to phosphate starvation"/>
    <property type="evidence" value="ECO:0007669"/>
    <property type="project" value="TreeGrafter"/>
</dbReference>
<keyword evidence="4" id="KW-0597">Phosphoprotein</keyword>
<evidence type="ECO:0000256" key="12">
    <source>
        <dbReference type="ARBA" id="ARBA00023136"/>
    </source>
</evidence>
<name>W4VMV7_9BACI</name>
<keyword evidence="8 14" id="KW-0418">Kinase</keyword>
<dbReference type="PRINTS" id="PR00344">
    <property type="entry name" value="BCTRLSENSOR"/>
</dbReference>
<dbReference type="PROSITE" id="PS50109">
    <property type="entry name" value="HIS_KIN"/>
    <property type="match status" value="1"/>
</dbReference>
<evidence type="ECO:0000256" key="3">
    <source>
        <dbReference type="ARBA" id="ARBA00012438"/>
    </source>
</evidence>
<reference evidence="14 15" key="1">
    <citation type="journal article" date="2014" name="Genome Announc.">
        <title>Draft Genome Sequence of the Boron-Tolerant and Moderately Halotolerant Bacterium Gracilibacillus boraciitolerans JCM 21714T.</title>
        <authorList>
            <person name="Ahmed I."/>
            <person name="Oshima K."/>
            <person name="Suda W."/>
            <person name="Kitamura K."/>
            <person name="Iida T."/>
            <person name="Ohmori Y."/>
            <person name="Fujiwara T."/>
            <person name="Hattori M."/>
            <person name="Ohkuma M."/>
        </authorList>
    </citation>
    <scope>NUCLEOTIDE SEQUENCE [LARGE SCALE GENOMIC DNA]</scope>
    <source>
        <strain evidence="14 15">JCM 21714</strain>
    </source>
</reference>
<dbReference type="InterPro" id="IPR005467">
    <property type="entry name" value="His_kinase_dom"/>
</dbReference>
<dbReference type="GO" id="GO:0005524">
    <property type="term" value="F:ATP binding"/>
    <property type="evidence" value="ECO:0007669"/>
    <property type="project" value="UniProtKB-KW"/>
</dbReference>
<keyword evidence="15" id="KW-1185">Reference proteome</keyword>
<evidence type="ECO:0000256" key="7">
    <source>
        <dbReference type="ARBA" id="ARBA00022741"/>
    </source>
</evidence>
<evidence type="ECO:0000256" key="1">
    <source>
        <dbReference type="ARBA" id="ARBA00000085"/>
    </source>
</evidence>
<proteinExistence type="predicted"/>
<dbReference type="CDD" id="cd00075">
    <property type="entry name" value="HATPase"/>
    <property type="match status" value="1"/>
</dbReference>
<keyword evidence="6" id="KW-0812">Transmembrane</keyword>
<keyword evidence="5" id="KW-0808">Transferase</keyword>
<evidence type="ECO:0000256" key="10">
    <source>
        <dbReference type="ARBA" id="ARBA00022989"/>
    </source>
</evidence>
<evidence type="ECO:0000256" key="4">
    <source>
        <dbReference type="ARBA" id="ARBA00022553"/>
    </source>
</evidence>
<dbReference type="PANTHER" id="PTHR45453">
    <property type="entry name" value="PHOSPHATE REGULON SENSOR PROTEIN PHOR"/>
    <property type="match status" value="1"/>
</dbReference>
<organism evidence="14 15">
    <name type="scientific">Gracilibacillus boraciitolerans JCM 21714</name>
    <dbReference type="NCBI Taxonomy" id="1298598"/>
    <lineage>
        <taxon>Bacteria</taxon>
        <taxon>Bacillati</taxon>
        <taxon>Bacillota</taxon>
        <taxon>Bacilli</taxon>
        <taxon>Bacillales</taxon>
        <taxon>Bacillaceae</taxon>
        <taxon>Gracilibacillus</taxon>
    </lineage>
</organism>